<keyword evidence="1" id="KW-0805">Transcription regulation</keyword>
<organism evidence="5 6">
    <name type="scientific">Pseudacidovorax intermedius</name>
    <dbReference type="NCBI Taxonomy" id="433924"/>
    <lineage>
        <taxon>Bacteria</taxon>
        <taxon>Pseudomonadati</taxon>
        <taxon>Pseudomonadota</taxon>
        <taxon>Betaproteobacteria</taxon>
        <taxon>Burkholderiales</taxon>
        <taxon>Comamonadaceae</taxon>
        <taxon>Pseudacidovorax</taxon>
    </lineage>
</organism>
<keyword evidence="2" id="KW-0238">DNA-binding</keyword>
<dbReference type="PANTHER" id="PTHR44688">
    <property type="entry name" value="DNA-BINDING TRANSCRIPTIONAL ACTIVATOR DEVR_DOSR"/>
    <property type="match status" value="1"/>
</dbReference>
<dbReference type="Gene3D" id="1.10.10.10">
    <property type="entry name" value="Winged helix-like DNA-binding domain superfamily/Winged helix DNA-binding domain"/>
    <property type="match status" value="1"/>
</dbReference>
<dbReference type="InterPro" id="IPR036388">
    <property type="entry name" value="WH-like_DNA-bd_sf"/>
</dbReference>
<evidence type="ECO:0000256" key="2">
    <source>
        <dbReference type="ARBA" id="ARBA00023125"/>
    </source>
</evidence>
<evidence type="ECO:0000313" key="6">
    <source>
        <dbReference type="Proteomes" id="UP000255265"/>
    </source>
</evidence>
<proteinExistence type="predicted"/>
<dbReference type="SUPFAM" id="SSF46894">
    <property type="entry name" value="C-terminal effector domain of the bipartite response regulators"/>
    <property type="match status" value="1"/>
</dbReference>
<dbReference type="AlphaFoldDB" id="A0A370FLM3"/>
<dbReference type="RefSeq" id="WP_170159302.1">
    <property type="nucleotide sequence ID" value="NZ_QQAV01000001.1"/>
</dbReference>
<accession>A0A370FLM3</accession>
<evidence type="ECO:0000259" key="4">
    <source>
        <dbReference type="PROSITE" id="PS50043"/>
    </source>
</evidence>
<dbReference type="Pfam" id="PF00196">
    <property type="entry name" value="GerE"/>
    <property type="match status" value="1"/>
</dbReference>
<reference evidence="5 6" key="1">
    <citation type="submission" date="2018-07" db="EMBL/GenBank/DDBJ databases">
        <title>Genomic Encyclopedia of Type Strains, Phase IV (KMG-IV): sequencing the most valuable type-strain genomes for metagenomic binning, comparative biology and taxonomic classification.</title>
        <authorList>
            <person name="Goeker M."/>
        </authorList>
    </citation>
    <scope>NUCLEOTIDE SEQUENCE [LARGE SCALE GENOMIC DNA]</scope>
    <source>
        <strain evidence="5 6">DSM 21352</strain>
    </source>
</reference>
<dbReference type="GO" id="GO:0006355">
    <property type="term" value="P:regulation of DNA-templated transcription"/>
    <property type="evidence" value="ECO:0007669"/>
    <property type="project" value="InterPro"/>
</dbReference>
<feature type="domain" description="HTH luxR-type" evidence="4">
    <location>
        <begin position="188"/>
        <end position="253"/>
    </location>
</feature>
<comment type="caution">
    <text evidence="5">The sequence shown here is derived from an EMBL/GenBank/DDBJ whole genome shotgun (WGS) entry which is preliminary data.</text>
</comment>
<protein>
    <submittedName>
        <fullName evidence="5">LuxR family transcriptional regulator</fullName>
    </submittedName>
</protein>
<evidence type="ECO:0000313" key="5">
    <source>
        <dbReference type="EMBL" id="RDI28592.1"/>
    </source>
</evidence>
<keyword evidence="6" id="KW-1185">Reference proteome</keyword>
<keyword evidence="3" id="KW-0804">Transcription</keyword>
<sequence length="264" mass="29443">MYLSNDQVAALSECYRVLASADDLHELRHLLAPALARALRAQSLVSRDFDADSRRYAISFAHNLDEAHAQRYEAHFQFCDPITPVLQPLRCGGFAHALPRAQLVRTEFYNDFLRPYEMHRGLNLYACDGDTFVGDMLAFRSERQPEFEDGELAILRMLEPSFTAALLRLRKVRTAPLAAVVDDAALLGVLARQSLTPREAEVALLVFRGCADKEIARSLQLQPTTVRYYLNNAADKLGARGRARLAHRVSQLAAAPVAAGVRTH</sequence>
<dbReference type="PROSITE" id="PS50043">
    <property type="entry name" value="HTH_LUXR_2"/>
    <property type="match status" value="1"/>
</dbReference>
<dbReference type="Proteomes" id="UP000255265">
    <property type="component" value="Unassembled WGS sequence"/>
</dbReference>
<dbReference type="PANTHER" id="PTHR44688:SF16">
    <property type="entry name" value="DNA-BINDING TRANSCRIPTIONAL ACTIVATOR DEVR_DOSR"/>
    <property type="match status" value="1"/>
</dbReference>
<dbReference type="PRINTS" id="PR00038">
    <property type="entry name" value="HTHLUXR"/>
</dbReference>
<gene>
    <name evidence="5" type="ORF">DFR41_101348</name>
</gene>
<evidence type="ECO:0000256" key="1">
    <source>
        <dbReference type="ARBA" id="ARBA00023015"/>
    </source>
</evidence>
<dbReference type="CDD" id="cd06170">
    <property type="entry name" value="LuxR_C_like"/>
    <property type="match status" value="1"/>
</dbReference>
<dbReference type="GO" id="GO:0003677">
    <property type="term" value="F:DNA binding"/>
    <property type="evidence" value="ECO:0007669"/>
    <property type="project" value="UniProtKB-KW"/>
</dbReference>
<dbReference type="SMART" id="SM00421">
    <property type="entry name" value="HTH_LUXR"/>
    <property type="match status" value="1"/>
</dbReference>
<evidence type="ECO:0000256" key="3">
    <source>
        <dbReference type="ARBA" id="ARBA00023163"/>
    </source>
</evidence>
<dbReference type="InterPro" id="IPR016032">
    <property type="entry name" value="Sig_transdc_resp-reg_C-effctor"/>
</dbReference>
<dbReference type="EMBL" id="QQAV01000001">
    <property type="protein sequence ID" value="RDI28592.1"/>
    <property type="molecule type" value="Genomic_DNA"/>
</dbReference>
<dbReference type="InterPro" id="IPR000792">
    <property type="entry name" value="Tscrpt_reg_LuxR_C"/>
</dbReference>
<name>A0A370FLM3_9BURK</name>